<feature type="domain" description="Glycosyl transferase family 1" evidence="2">
    <location>
        <begin position="331"/>
        <end position="484"/>
    </location>
</feature>
<dbReference type="Proteomes" id="UP000002508">
    <property type="component" value="Chromosome"/>
</dbReference>
<gene>
    <name evidence="4" type="ordered locus">Cagg_2760</name>
</gene>
<dbReference type="HOGENOM" id="CLU_006778_0_0_0"/>
<dbReference type="EMBL" id="CP001337">
    <property type="protein sequence ID" value="ACL25623.1"/>
    <property type="molecule type" value="Genomic_DNA"/>
</dbReference>
<evidence type="ECO:0000313" key="5">
    <source>
        <dbReference type="Proteomes" id="UP000002508"/>
    </source>
</evidence>
<evidence type="ECO:0000256" key="1">
    <source>
        <dbReference type="SAM" id="Coils"/>
    </source>
</evidence>
<keyword evidence="1" id="KW-0175">Coiled coil</keyword>
<dbReference type="InterPro" id="IPR028098">
    <property type="entry name" value="Glyco_trans_4-like_N"/>
</dbReference>
<evidence type="ECO:0000259" key="2">
    <source>
        <dbReference type="Pfam" id="PF00534"/>
    </source>
</evidence>
<reference evidence="4" key="1">
    <citation type="submission" date="2008-12" db="EMBL/GenBank/DDBJ databases">
        <title>Complete sequence of Chloroflexus aggregans DSM 9485.</title>
        <authorList>
            <consortium name="US DOE Joint Genome Institute"/>
            <person name="Lucas S."/>
            <person name="Copeland A."/>
            <person name="Lapidus A."/>
            <person name="Glavina del Rio T."/>
            <person name="Dalin E."/>
            <person name="Tice H."/>
            <person name="Pitluck S."/>
            <person name="Foster B."/>
            <person name="Larimer F."/>
            <person name="Land M."/>
            <person name="Hauser L."/>
            <person name="Kyrpides N."/>
            <person name="Mikhailova N."/>
            <person name="Bryant D."/>
            <person name="Richardson P."/>
        </authorList>
    </citation>
    <scope>NUCLEOTIDE SEQUENCE</scope>
    <source>
        <strain evidence="4">DSM 9485</strain>
    </source>
</reference>
<keyword evidence="5" id="KW-1185">Reference proteome</keyword>
<evidence type="ECO:0000313" key="4">
    <source>
        <dbReference type="EMBL" id="ACL25623.1"/>
    </source>
</evidence>
<organism evidence="4 5">
    <name type="scientific">Chloroflexus aggregans (strain MD-66 / DSM 9485)</name>
    <dbReference type="NCBI Taxonomy" id="326427"/>
    <lineage>
        <taxon>Bacteria</taxon>
        <taxon>Bacillati</taxon>
        <taxon>Chloroflexota</taxon>
        <taxon>Chloroflexia</taxon>
        <taxon>Chloroflexales</taxon>
        <taxon>Chloroflexineae</taxon>
        <taxon>Chloroflexaceae</taxon>
        <taxon>Chloroflexus</taxon>
    </lineage>
</organism>
<dbReference type="STRING" id="326427.Cagg_2760"/>
<dbReference type="PANTHER" id="PTHR12526">
    <property type="entry name" value="GLYCOSYLTRANSFERASE"/>
    <property type="match status" value="1"/>
</dbReference>
<evidence type="ECO:0000259" key="3">
    <source>
        <dbReference type="Pfam" id="PF13439"/>
    </source>
</evidence>
<dbReference type="KEGG" id="cag:Cagg_2760"/>
<dbReference type="Pfam" id="PF13439">
    <property type="entry name" value="Glyco_transf_4"/>
    <property type="match status" value="1"/>
</dbReference>
<dbReference type="CDD" id="cd03801">
    <property type="entry name" value="GT4_PimA-like"/>
    <property type="match status" value="2"/>
</dbReference>
<dbReference type="SUPFAM" id="SSF53756">
    <property type="entry name" value="UDP-Glycosyltransferase/glycogen phosphorylase"/>
    <property type="match status" value="2"/>
</dbReference>
<keyword evidence="4" id="KW-0808">Transferase</keyword>
<feature type="domain" description="Glycosyltransferase subfamily 4-like N-terminal" evidence="3">
    <location>
        <begin position="160"/>
        <end position="314"/>
    </location>
</feature>
<proteinExistence type="predicted"/>
<name>B8G5B7_CHLAD</name>
<dbReference type="GO" id="GO:0016757">
    <property type="term" value="F:glycosyltransferase activity"/>
    <property type="evidence" value="ECO:0007669"/>
    <property type="project" value="InterPro"/>
</dbReference>
<dbReference type="OrthoDB" id="134776at2"/>
<protein>
    <submittedName>
        <fullName evidence="4">Glycosyl transferase group 1</fullName>
    </submittedName>
</protein>
<accession>B8G5B7</accession>
<sequence length="1039" mass="115578">MRTSALIGCLTIHRHLMKSQALYGVEYTLFDPLPTRLVENEPLLIALQLRNTGLTPWLTTGYPVMLVVRWKTLDGIVVQELPWQSLPRPVPCGDAITIEFRVTAPVVAGEYVFTIELVEHMIAWFHERGVAPFCSPITVEPPRNPRITIINGNCLANDAVGTHVAAQVQALAEAGFQPLLLTSFVDERLPRALRRFMVVVRPDEIINPTDWSRPFAEHFRRSAAIIVNYSTYYDLVELIRIAPAPVLFDYHGVTPPQIWGVGQPGYEDVARGLANMHLVQFADYAVAHSQYMVDELVATGLIAPSRTSVLPYPVTRAAAYAGPPDPQLQQQYALAGKRVLLYVGRMARNKRINILVEALPLIRAQYPNTVLLLVGETGHAYAEYVAETKARAEELGVADAVIFTGAQNRDQIGAFYQLCDVFVMASIHEGFCMPVIEAMALGKPVVAAAATALPSTVGDAGLLFTPDDHEELARQVLRVLAAYEEPSPDPLDSAQAQHLLRNCPIAFVTPRYGRDVLGGAERGAQAWAEQLATRGFAVEVLTTNAIDLVGWRTAPLSEIEVINGVTVRRFAVDPVDPSGFHDVQMKAARGEVITRRDEERFMQHNLRSRALEEYIARHRDEYAAFIFTPYLFGTTYYAAKQAGDRAFHIPCLHDESAAQFAIFREMLEEARGIFFNTSAEEQLARQKLHVANPFSTVLGYGFPDEPLRGDPVRFRERTGVKSPFLLYSGRLEEAKNVPLLIEWFITYKTAHPESDLKLVLAGKGEIPIPARSDIVHIGMIVDRQELADAYAAALALCQLSRNESFSIVMMESWQQGRPVIVHADCAVTREHVKRSGGGYSCDSVASFSAAIDDLLADPQRGAVLGEQGRTYVQAHFGWNTLVDKMIAALASFLQPRPLISEFAQRGIRRALDFTYARFEAHLIGLIQHLCHQSAGWQLFEQVQGRLAALANSHGGLANKPEPVPVMARARRWVDRLRQQPHPSAGLPPVNGHQHEQHAVMQLVAELLDLLAYTRHEQRRLERELALLRDQMAIQKQNAS</sequence>
<dbReference type="InterPro" id="IPR013783">
    <property type="entry name" value="Ig-like_fold"/>
</dbReference>
<dbReference type="eggNOG" id="COG0438">
    <property type="taxonomic scope" value="Bacteria"/>
</dbReference>
<dbReference type="AlphaFoldDB" id="B8G5B7"/>
<dbReference type="Gene3D" id="3.40.50.2000">
    <property type="entry name" value="Glycogen Phosphorylase B"/>
    <property type="match status" value="4"/>
</dbReference>
<dbReference type="InterPro" id="IPR001296">
    <property type="entry name" value="Glyco_trans_1"/>
</dbReference>
<feature type="domain" description="Glycosyl transferase family 1" evidence="2">
    <location>
        <begin position="714"/>
        <end position="869"/>
    </location>
</feature>
<dbReference type="Pfam" id="PF00534">
    <property type="entry name" value="Glycos_transf_1"/>
    <property type="match status" value="2"/>
</dbReference>
<dbReference type="Gene3D" id="2.60.40.10">
    <property type="entry name" value="Immunoglobulins"/>
    <property type="match status" value="1"/>
</dbReference>
<feature type="coiled-coil region" evidence="1">
    <location>
        <begin position="1010"/>
        <end position="1037"/>
    </location>
</feature>
<dbReference type="CAZy" id="GT4">
    <property type="family name" value="Glycosyltransferase Family 4"/>
</dbReference>